<protein>
    <recommendedName>
        <fullName evidence="4">Membrane protein DUF2157</fullName>
    </recommendedName>
</protein>
<keyword evidence="1" id="KW-0472">Membrane</keyword>
<feature type="transmembrane region" description="Helical" evidence="1">
    <location>
        <begin position="149"/>
        <end position="166"/>
    </location>
</feature>
<name>A0A316EBQ3_9BACT</name>
<reference evidence="2 3" key="1">
    <citation type="submission" date="2018-05" db="EMBL/GenBank/DDBJ databases">
        <title>Genomic Encyclopedia of Archaeal and Bacterial Type Strains, Phase II (KMG-II): from individual species to whole genera.</title>
        <authorList>
            <person name="Goeker M."/>
        </authorList>
    </citation>
    <scope>NUCLEOTIDE SEQUENCE [LARGE SCALE GENOMIC DNA]</scope>
    <source>
        <strain evidence="2 3">DSM 22214</strain>
    </source>
</reference>
<gene>
    <name evidence="2" type="ORF">LV89_02262</name>
</gene>
<keyword evidence="3" id="KW-1185">Reference proteome</keyword>
<feature type="transmembrane region" description="Helical" evidence="1">
    <location>
        <begin position="296"/>
        <end position="317"/>
    </location>
</feature>
<dbReference type="Proteomes" id="UP000245489">
    <property type="component" value="Unassembled WGS sequence"/>
</dbReference>
<keyword evidence="1" id="KW-0812">Transmembrane</keyword>
<dbReference type="EMBL" id="QGGO01000010">
    <property type="protein sequence ID" value="PWK26753.1"/>
    <property type="molecule type" value="Genomic_DNA"/>
</dbReference>
<feature type="transmembrane region" description="Helical" evidence="1">
    <location>
        <begin position="226"/>
        <end position="248"/>
    </location>
</feature>
<feature type="transmembrane region" description="Helical" evidence="1">
    <location>
        <begin position="92"/>
        <end position="113"/>
    </location>
</feature>
<evidence type="ECO:0000313" key="3">
    <source>
        <dbReference type="Proteomes" id="UP000245489"/>
    </source>
</evidence>
<feature type="transmembrane region" description="Helical" evidence="1">
    <location>
        <begin position="63"/>
        <end position="86"/>
    </location>
</feature>
<evidence type="ECO:0000313" key="2">
    <source>
        <dbReference type="EMBL" id="PWK26753.1"/>
    </source>
</evidence>
<feature type="transmembrane region" description="Helical" evidence="1">
    <location>
        <begin position="268"/>
        <end position="289"/>
    </location>
</feature>
<comment type="caution">
    <text evidence="2">The sequence shown here is derived from an EMBL/GenBank/DDBJ whole genome shotgun (WGS) entry which is preliminary data.</text>
</comment>
<feature type="transmembrane region" description="Helical" evidence="1">
    <location>
        <begin position="171"/>
        <end position="191"/>
    </location>
</feature>
<sequence>MTTLKPTKPMKAYNPQWSANESTQQTAQKWFRIGFLRQEQVLEVQKTYPLDFYNPSGFLKIGLFIFTILAASFSTSIMTLFFIAPFQSNEKMAIIIEAFVIGIVFTFVLESLIKSRKLYHSGIDNALLYMALGAFCTAIFFIFEQSHPATWLFLLIFLPFFIISVIRYADLVVCCISFFLTLSILISLALTSTWGKTFLPFIVMIFSVGIYFLIKRLSKRDDYLYYEQCLGIAKTLSLVCFYLGGNYWVVREGNALINDLSGAASPQIAFAPVFYSFTLIIPFAYIFFGLRNRDRLILIIGMLTAGFSVFTYRYYFGFLPTEMALTISGFLLIALSGGLIYYLKNNKNGFTYQPDDEREGMNLEALLMSEVVQSKIPQQGETFRFGGGDTGGGGAGTTY</sequence>
<dbReference type="OrthoDB" id="660047at2"/>
<keyword evidence="1" id="KW-1133">Transmembrane helix</keyword>
<accession>A0A316EBQ3</accession>
<feature type="transmembrane region" description="Helical" evidence="1">
    <location>
        <begin position="125"/>
        <end position="143"/>
    </location>
</feature>
<dbReference type="RefSeq" id="WP_109742997.1">
    <property type="nucleotide sequence ID" value="NZ_QGGO01000010.1"/>
</dbReference>
<feature type="transmembrane region" description="Helical" evidence="1">
    <location>
        <begin position="323"/>
        <end position="343"/>
    </location>
</feature>
<proteinExistence type="predicted"/>
<feature type="transmembrane region" description="Helical" evidence="1">
    <location>
        <begin position="197"/>
        <end position="214"/>
    </location>
</feature>
<evidence type="ECO:0000256" key="1">
    <source>
        <dbReference type="SAM" id="Phobius"/>
    </source>
</evidence>
<organism evidence="2 3">
    <name type="scientific">Arcicella aurantiaca</name>
    <dbReference type="NCBI Taxonomy" id="591202"/>
    <lineage>
        <taxon>Bacteria</taxon>
        <taxon>Pseudomonadati</taxon>
        <taxon>Bacteroidota</taxon>
        <taxon>Cytophagia</taxon>
        <taxon>Cytophagales</taxon>
        <taxon>Flectobacillaceae</taxon>
        <taxon>Arcicella</taxon>
    </lineage>
</organism>
<evidence type="ECO:0008006" key="4">
    <source>
        <dbReference type="Google" id="ProtNLM"/>
    </source>
</evidence>
<dbReference type="AlphaFoldDB" id="A0A316EBQ3"/>